<feature type="compositionally biased region" description="Polar residues" evidence="1">
    <location>
        <begin position="265"/>
        <end position="280"/>
    </location>
</feature>
<comment type="caution">
    <text evidence="2">The sequence shown here is derived from an EMBL/GenBank/DDBJ whole genome shotgun (WGS) entry which is preliminary data.</text>
</comment>
<dbReference type="InterPro" id="IPR019188">
    <property type="entry name" value="SNAPC1"/>
</dbReference>
<gene>
    <name evidence="2" type="ORF">C0Q70_09252</name>
</gene>
<keyword evidence="3" id="KW-1185">Reference proteome</keyword>
<feature type="region of interest" description="Disordered" evidence="1">
    <location>
        <begin position="235"/>
        <end position="432"/>
    </location>
</feature>
<dbReference type="AlphaFoldDB" id="A0A2T7P9B1"/>
<name>A0A2T7P9B1_POMCA</name>
<dbReference type="PANTHER" id="PTHR15131">
    <property type="entry name" value="SMALL NUCLEAR RNA ACTIVATING COMPLEX, POLYPEPTIDE 1"/>
    <property type="match status" value="1"/>
</dbReference>
<organism evidence="2 3">
    <name type="scientific">Pomacea canaliculata</name>
    <name type="common">Golden apple snail</name>
    <dbReference type="NCBI Taxonomy" id="400727"/>
    <lineage>
        <taxon>Eukaryota</taxon>
        <taxon>Metazoa</taxon>
        <taxon>Spiralia</taxon>
        <taxon>Lophotrochozoa</taxon>
        <taxon>Mollusca</taxon>
        <taxon>Gastropoda</taxon>
        <taxon>Caenogastropoda</taxon>
        <taxon>Architaenioglossa</taxon>
        <taxon>Ampullarioidea</taxon>
        <taxon>Ampullariidae</taxon>
        <taxon>Pomacea</taxon>
    </lineage>
</organism>
<proteinExistence type="predicted"/>
<protein>
    <recommendedName>
        <fullName evidence="4">snRNA-activating protein complex subunit 1</fullName>
    </recommendedName>
</protein>
<reference evidence="2 3" key="1">
    <citation type="submission" date="2018-04" db="EMBL/GenBank/DDBJ databases">
        <title>The genome of golden apple snail Pomacea canaliculata provides insight into stress tolerance and invasive adaptation.</title>
        <authorList>
            <person name="Liu C."/>
            <person name="Liu B."/>
            <person name="Ren Y."/>
            <person name="Zhang Y."/>
            <person name="Wang H."/>
            <person name="Li S."/>
            <person name="Jiang F."/>
            <person name="Yin L."/>
            <person name="Zhang G."/>
            <person name="Qian W."/>
            <person name="Fan W."/>
        </authorList>
    </citation>
    <scope>NUCLEOTIDE SEQUENCE [LARGE SCALE GENOMIC DNA]</scope>
    <source>
        <strain evidence="2">SZHN2017</strain>
        <tissue evidence="2">Muscle</tissue>
    </source>
</reference>
<feature type="compositionally biased region" description="Basic and acidic residues" evidence="1">
    <location>
        <begin position="310"/>
        <end position="329"/>
    </location>
</feature>
<evidence type="ECO:0000256" key="1">
    <source>
        <dbReference type="SAM" id="MobiDB-lite"/>
    </source>
</evidence>
<evidence type="ECO:0000313" key="3">
    <source>
        <dbReference type="Proteomes" id="UP000245119"/>
    </source>
</evidence>
<sequence>MYTSNRGRRPLKNKKYAPATGIQTDFEKLLTSFVQTDSVRYEAFAKLWRERKFSLIYAGRQSEREVKEFVEEAMKIAVHMFLAPYGFQARVGALYLLYGLYYTQPCVPRVQIRMRPDAWLQTAALKKEIEKQNHYDTGYILNKLLADGAFHFCAFANDSATRYTSNRPESTGMAEALRDDRQPIDDLFTEEVMEQLSLVHTQYHQLKVRLAGPDAMRPDRSLDILHEKFPASVTDHLKKHHEQCQNKNDSKKEKKRKTTFEDESNSASSDMDTTTESNSTGRKRTKLRKLAFKGIKNQQHKKHRSLLVESPEKTESPKKRGRPKKDTDLSSKQASESGTKLEGHSSKPGSSGDKVILNMPQLQEGTTLGAEQLMPGEEITNAKTEHSKRHDDEEHSVRKTQGPKKKVRMAHQVELGMLTKRKIGRPKSPKKQ</sequence>
<dbReference type="GO" id="GO:0042796">
    <property type="term" value="P:snRNA transcription by RNA polymerase III"/>
    <property type="evidence" value="ECO:0007669"/>
    <property type="project" value="TreeGrafter"/>
</dbReference>
<dbReference type="GO" id="GO:0019185">
    <property type="term" value="C:snRNA-activating protein complex"/>
    <property type="evidence" value="ECO:0007669"/>
    <property type="project" value="TreeGrafter"/>
</dbReference>
<feature type="compositionally biased region" description="Basic and acidic residues" evidence="1">
    <location>
        <begin position="383"/>
        <end position="397"/>
    </location>
</feature>
<feature type="compositionally biased region" description="Basic residues" evidence="1">
    <location>
        <begin position="281"/>
        <end position="291"/>
    </location>
</feature>
<evidence type="ECO:0008006" key="4">
    <source>
        <dbReference type="Google" id="ProtNLM"/>
    </source>
</evidence>
<dbReference type="Pfam" id="PF09808">
    <property type="entry name" value="SNAPC1"/>
    <property type="match status" value="1"/>
</dbReference>
<dbReference type="EMBL" id="PZQS01000005">
    <property type="protein sequence ID" value="PVD29991.1"/>
    <property type="molecule type" value="Genomic_DNA"/>
</dbReference>
<dbReference type="PANTHER" id="PTHR15131:SF3">
    <property type="entry name" value="SNRNA-ACTIVATING PROTEIN COMPLEX SUBUNIT 1"/>
    <property type="match status" value="1"/>
</dbReference>
<dbReference type="OrthoDB" id="20127at2759"/>
<dbReference type="GO" id="GO:0043565">
    <property type="term" value="F:sequence-specific DNA binding"/>
    <property type="evidence" value="ECO:0007669"/>
    <property type="project" value="TreeGrafter"/>
</dbReference>
<dbReference type="OMA" id="RDDMQNV"/>
<feature type="compositionally biased region" description="Basic residues" evidence="1">
    <location>
        <begin position="419"/>
        <end position="432"/>
    </location>
</feature>
<dbReference type="GO" id="GO:0042795">
    <property type="term" value="P:snRNA transcription by RNA polymerase II"/>
    <property type="evidence" value="ECO:0007669"/>
    <property type="project" value="TreeGrafter"/>
</dbReference>
<feature type="compositionally biased region" description="Basic and acidic residues" evidence="1">
    <location>
        <begin position="242"/>
        <end position="252"/>
    </location>
</feature>
<evidence type="ECO:0000313" key="2">
    <source>
        <dbReference type="EMBL" id="PVD29991.1"/>
    </source>
</evidence>
<accession>A0A2T7P9B1</accession>
<dbReference type="Proteomes" id="UP000245119">
    <property type="component" value="Linkage Group LG5"/>
</dbReference>
<dbReference type="STRING" id="400727.A0A2T7P9B1"/>